<evidence type="ECO:0000313" key="1">
    <source>
        <dbReference type="EMBL" id="AET50684.1"/>
    </source>
</evidence>
<sequence>MLMEGINIQTLPHSNAWRDVKDFDWIKRQQSPNWRLLDKRGKQMYRLSCSTSNAGPTVPQFEGFPDDFCCAVMKADDSLLDISCRGWRLTGAPSCFSAACLAEHVTAAQTAAAVVEALQHIAPTEPADPLGLNKAAEAVDADEI</sequence>
<protein>
    <submittedName>
        <fullName evidence="1">Uncharacterized protein</fullName>
    </submittedName>
</protein>
<name>H9B9M4_EIMTE</name>
<dbReference type="Gene3D" id="2.160.20.70">
    <property type="match status" value="1"/>
</dbReference>
<dbReference type="AlphaFoldDB" id="H9B9M4"/>
<dbReference type="VEuPathDB" id="ToxoDB:ETH2_1400800"/>
<reference evidence="1" key="1">
    <citation type="journal article" date="2012" name="BMC Genomics">
        <title>Characterisation of full-length cDNA sequences provides insights into the Eimeria tenella transcriptome.</title>
        <authorList>
            <person name="Amiruddin N."/>
            <person name="Lee X.W."/>
            <person name="Blake D.P."/>
            <person name="Suzuki Y."/>
            <person name="Tay Y.L."/>
            <person name="Lim L.S."/>
            <person name="Tomley F.M."/>
            <person name="Watanabe J."/>
            <person name="Sugimoto C."/>
            <person name="Wan K.L."/>
        </authorList>
    </citation>
    <scope>NUCLEOTIDE SEQUENCE</scope>
    <source>
        <strain evidence="1">Houghton</strain>
    </source>
</reference>
<organism evidence="1">
    <name type="scientific">Eimeria tenella</name>
    <name type="common">Coccidian parasite</name>
    <dbReference type="NCBI Taxonomy" id="5802"/>
    <lineage>
        <taxon>Eukaryota</taxon>
        <taxon>Sar</taxon>
        <taxon>Alveolata</taxon>
        <taxon>Apicomplexa</taxon>
        <taxon>Conoidasida</taxon>
        <taxon>Coccidia</taxon>
        <taxon>Eucoccidiorida</taxon>
        <taxon>Eimeriorina</taxon>
        <taxon>Eimeriidae</taxon>
        <taxon>Eimeria</taxon>
    </lineage>
</organism>
<dbReference type="InterPro" id="IPR016098">
    <property type="entry name" value="CAP/MinC_C"/>
</dbReference>
<proteinExistence type="evidence at transcript level"/>
<dbReference type="EMBL" id="JN987461">
    <property type="protein sequence ID" value="AET50684.1"/>
    <property type="molecule type" value="mRNA"/>
</dbReference>
<accession>H9B9M4</accession>